<dbReference type="AlphaFoldDB" id="A0A5E4ALU7"/>
<dbReference type="Proteomes" id="UP000662637">
    <property type="component" value="Unassembled WGS sequence"/>
</dbReference>
<reference evidence="1" key="2">
    <citation type="submission" date="2020-08" db="EMBL/GenBank/DDBJ databases">
        <authorList>
            <person name="Shumante A."/>
            <person name="Zimin A.V."/>
            <person name="Puiu D."/>
            <person name="Salzberg S.L."/>
        </authorList>
    </citation>
    <scope>NUCLEOTIDE SEQUENCE</scope>
    <source>
        <strain evidence="1">WC2-LM</strain>
        <tissue evidence="1">Liver</tissue>
    </source>
</reference>
<evidence type="ECO:0000313" key="2">
    <source>
        <dbReference type="EMBL" id="VTJ57711.1"/>
    </source>
</evidence>
<name>A0A5E4ALU7_MARMO</name>
<protein>
    <submittedName>
        <fullName evidence="2">Uncharacterized protein</fullName>
    </submittedName>
</protein>
<evidence type="ECO:0000313" key="1">
    <source>
        <dbReference type="EMBL" id="KAF7472864.1"/>
    </source>
</evidence>
<dbReference type="EMBL" id="CABDUW010000085">
    <property type="protein sequence ID" value="VTJ57711.1"/>
    <property type="molecule type" value="Genomic_DNA"/>
</dbReference>
<organism evidence="2">
    <name type="scientific">Marmota monax</name>
    <name type="common">Woodchuck</name>
    <dbReference type="NCBI Taxonomy" id="9995"/>
    <lineage>
        <taxon>Eukaryota</taxon>
        <taxon>Metazoa</taxon>
        <taxon>Chordata</taxon>
        <taxon>Craniata</taxon>
        <taxon>Vertebrata</taxon>
        <taxon>Euteleostomi</taxon>
        <taxon>Mammalia</taxon>
        <taxon>Eutheria</taxon>
        <taxon>Euarchontoglires</taxon>
        <taxon>Glires</taxon>
        <taxon>Rodentia</taxon>
        <taxon>Sciuromorpha</taxon>
        <taxon>Sciuridae</taxon>
        <taxon>Xerinae</taxon>
        <taxon>Marmotini</taxon>
        <taxon>Marmota</taxon>
    </lineage>
</organism>
<accession>A0A5E4ALU7</accession>
<reference evidence="2" key="1">
    <citation type="submission" date="2019-04" db="EMBL/GenBank/DDBJ databases">
        <authorList>
            <person name="Alioto T."/>
            <person name="Alioto T."/>
        </authorList>
    </citation>
    <scope>NUCLEOTIDE SEQUENCE [LARGE SCALE GENOMIC DNA]</scope>
</reference>
<gene>
    <name evidence="1" type="ORF">GHT09_016419</name>
    <name evidence="2" type="ORF">MONAX_5E029374</name>
</gene>
<sequence length="137" mass="15857">MSLCCRWLQRCNDDRLNVALPMRMLEVFSSENTSLPVLLDASYVVSVIEQVLHYMIHNGYYRSLYLLINSKIPSSIEYSDLSRVPIANILLENVLKPLHFTYSSCPEGARKQAFSAFTEEFLAAPFTDQIFRLSFWH</sequence>
<proteinExistence type="predicted"/>
<dbReference type="EMBL" id="WJEC01006483">
    <property type="protein sequence ID" value="KAF7472864.1"/>
    <property type="molecule type" value="Genomic_DNA"/>
</dbReference>